<dbReference type="Pfam" id="PF00648">
    <property type="entry name" value="Peptidase_C2"/>
    <property type="match status" value="1"/>
</dbReference>
<keyword evidence="4 6" id="KW-0788">Thiol protease</keyword>
<feature type="active site" evidence="5 6">
    <location>
        <position position="294"/>
    </location>
</feature>
<dbReference type="PROSITE" id="PS51257">
    <property type="entry name" value="PROKAR_LIPOPROTEIN"/>
    <property type="match status" value="1"/>
</dbReference>
<dbReference type="PANTHER" id="PTHR10183:SF379">
    <property type="entry name" value="CALPAIN-5"/>
    <property type="match status" value="1"/>
</dbReference>
<evidence type="ECO:0000256" key="4">
    <source>
        <dbReference type="ARBA" id="ARBA00022807"/>
    </source>
</evidence>
<dbReference type="EMBL" id="CCKQ01017115">
    <property type="protein sequence ID" value="CDW88987.1"/>
    <property type="molecule type" value="Genomic_DNA"/>
</dbReference>
<feature type="chain" id="PRO_5001729938" evidence="7">
    <location>
        <begin position="19"/>
        <end position="685"/>
    </location>
</feature>
<organism evidence="9 10">
    <name type="scientific">Stylonychia lemnae</name>
    <name type="common">Ciliate</name>
    <dbReference type="NCBI Taxonomy" id="5949"/>
    <lineage>
        <taxon>Eukaryota</taxon>
        <taxon>Sar</taxon>
        <taxon>Alveolata</taxon>
        <taxon>Ciliophora</taxon>
        <taxon>Intramacronucleata</taxon>
        <taxon>Spirotrichea</taxon>
        <taxon>Stichotrichia</taxon>
        <taxon>Sporadotrichida</taxon>
        <taxon>Oxytrichidae</taxon>
        <taxon>Stylonychinae</taxon>
        <taxon>Stylonychia</taxon>
    </lineage>
</organism>
<evidence type="ECO:0000256" key="5">
    <source>
        <dbReference type="PIRSR" id="PIRSR622684-1"/>
    </source>
</evidence>
<dbReference type="AlphaFoldDB" id="A0A078B6R7"/>
<keyword evidence="2 6" id="KW-0645">Protease</keyword>
<evidence type="ECO:0000256" key="1">
    <source>
        <dbReference type="ARBA" id="ARBA00007623"/>
    </source>
</evidence>
<name>A0A078B6R7_STYLE</name>
<feature type="active site" evidence="5 6">
    <location>
        <position position="136"/>
    </location>
</feature>
<dbReference type="InParanoid" id="A0A078B6R7"/>
<dbReference type="SMART" id="SM00230">
    <property type="entry name" value="CysPc"/>
    <property type="match status" value="1"/>
</dbReference>
<reference evidence="9 10" key="1">
    <citation type="submission" date="2014-06" db="EMBL/GenBank/DDBJ databases">
        <authorList>
            <person name="Swart Estienne"/>
        </authorList>
    </citation>
    <scope>NUCLEOTIDE SEQUENCE [LARGE SCALE GENOMIC DNA]</scope>
    <source>
        <strain evidence="9 10">130c</strain>
    </source>
</reference>
<dbReference type="Proteomes" id="UP000039865">
    <property type="component" value="Unassembled WGS sequence"/>
</dbReference>
<keyword evidence="10" id="KW-1185">Reference proteome</keyword>
<dbReference type="PRINTS" id="PR00704">
    <property type="entry name" value="CALPAIN"/>
</dbReference>
<evidence type="ECO:0000256" key="7">
    <source>
        <dbReference type="SAM" id="SignalP"/>
    </source>
</evidence>
<evidence type="ECO:0000256" key="6">
    <source>
        <dbReference type="PROSITE-ProRule" id="PRU00239"/>
    </source>
</evidence>
<gene>
    <name evidence="9" type="primary">Contig16749.g17842</name>
    <name evidence="9" type="ORF">STYLEM_18115</name>
</gene>
<feature type="domain" description="Calpain catalytic" evidence="8">
    <location>
        <begin position="71"/>
        <end position="382"/>
    </location>
</feature>
<evidence type="ECO:0000313" key="10">
    <source>
        <dbReference type="Proteomes" id="UP000039865"/>
    </source>
</evidence>
<dbReference type="OrthoDB" id="424753at2759"/>
<dbReference type="PROSITE" id="PS50203">
    <property type="entry name" value="CALPAIN_CAT"/>
    <property type="match status" value="1"/>
</dbReference>
<dbReference type="PANTHER" id="PTHR10183">
    <property type="entry name" value="CALPAIN"/>
    <property type="match status" value="1"/>
</dbReference>
<sequence length="685" mass="77648">MRGKILSTLALIIGCANAIKTSRSSKIQLLAQSVSQQITNERGYTCTTAIDNIQKWNQPNLKGIIENFSIYWNDTDFKPNPESIAWRNTNFTKGKVDMYADYPWRKLSDICENCTLFGSSDKENVGDTVQGFLGDCYFVAPLAAVAADEERFKRIFVNQHVNNAGIYAFNVYIRGIPKIVVIDDYVPYARLEKLPAFTRVHSDWALWPALLEKAWAKVNGNYEKIASGNQFETFQFLLNIPTIRKQSVNTMNTTVAWNLVIKALDSGFIIGAQPGGSTGKKDTDSCQFNLPCAHAYSILSYHIITTAEGKQISLIKFKNPHGNDGEFSGKWADKNGIWNTIGKNGITYAKQIDMAVKSDGIHYLEDFEIPMTFSDLDFGQYRKGWVSSYYDKQNDTQASVTNPAKYRFTLTEATPLYIRVLNTEPRMYSLKCKTPKIQEIRLRPLDAVNDAKTLKYYDDYPGTIDQSNAPLQPGTYEISYLPSFDQCETRDYTVLIYAPKEIIITDVNNKTSFKPSEHDYKSANLKSLVPDQNENLWTTLYQRPVKGQSEIYLTGDLKKDMIRAKQSKYFNLEINDTLKTYQGYMRSKLNVKGKEMREMIVVVGLFDKDAEFNGTISNYLDLDAVYQFSHGNENCQVQVDKSTSPAMQKIICTCLISVQAPARQECTLASLHTTDKGLTMNPRRT</sequence>
<comment type="similarity">
    <text evidence="1">Belongs to the peptidase C2 family.</text>
</comment>
<accession>A0A078B6R7</accession>
<evidence type="ECO:0000313" key="9">
    <source>
        <dbReference type="EMBL" id="CDW88987.1"/>
    </source>
</evidence>
<dbReference type="InterPro" id="IPR001300">
    <property type="entry name" value="Peptidase_C2_calpain_cat"/>
</dbReference>
<keyword evidence="7" id="KW-0732">Signal</keyword>
<dbReference type="Gene3D" id="3.90.70.10">
    <property type="entry name" value="Cysteine proteinases"/>
    <property type="match status" value="1"/>
</dbReference>
<proteinExistence type="inferred from homology"/>
<dbReference type="InterPro" id="IPR038765">
    <property type="entry name" value="Papain-like_cys_pep_sf"/>
</dbReference>
<dbReference type="GO" id="GO:0004198">
    <property type="term" value="F:calcium-dependent cysteine-type endopeptidase activity"/>
    <property type="evidence" value="ECO:0007669"/>
    <property type="project" value="InterPro"/>
</dbReference>
<protein>
    <submittedName>
        <fullName evidence="9">Calpain family cysteine protease containing protein</fullName>
    </submittedName>
</protein>
<feature type="active site" evidence="5 6">
    <location>
        <position position="319"/>
    </location>
</feature>
<evidence type="ECO:0000256" key="3">
    <source>
        <dbReference type="ARBA" id="ARBA00022801"/>
    </source>
</evidence>
<dbReference type="SUPFAM" id="SSF54001">
    <property type="entry name" value="Cysteine proteinases"/>
    <property type="match status" value="1"/>
</dbReference>
<evidence type="ECO:0000256" key="2">
    <source>
        <dbReference type="ARBA" id="ARBA00022670"/>
    </source>
</evidence>
<keyword evidence="3 6" id="KW-0378">Hydrolase</keyword>
<evidence type="ECO:0000259" key="8">
    <source>
        <dbReference type="PROSITE" id="PS50203"/>
    </source>
</evidence>
<feature type="signal peptide" evidence="7">
    <location>
        <begin position="1"/>
        <end position="18"/>
    </location>
</feature>
<dbReference type="GO" id="GO:0006508">
    <property type="term" value="P:proteolysis"/>
    <property type="evidence" value="ECO:0007669"/>
    <property type="project" value="UniProtKB-KW"/>
</dbReference>
<dbReference type="InterPro" id="IPR022684">
    <property type="entry name" value="Calpain_cysteine_protease"/>
</dbReference>